<dbReference type="AlphaFoldDB" id="A0A8X7YAN2"/>
<dbReference type="PANTHER" id="PTHR23248">
    <property type="entry name" value="PHOSPHOLIPID SCRAMBLASE-RELATED"/>
    <property type="match status" value="1"/>
</dbReference>
<dbReference type="Proteomes" id="UP000886885">
    <property type="component" value="Chromosome 15D"/>
</dbReference>
<dbReference type="Pfam" id="PF03803">
    <property type="entry name" value="Scramblase"/>
    <property type="match status" value="1"/>
</dbReference>
<accession>A0A8X7YAN2</accession>
<protein>
    <recommendedName>
        <fullName evidence="2">Phospholipid scramblase</fullName>
    </recommendedName>
</protein>
<dbReference type="InterPro" id="IPR005552">
    <property type="entry name" value="Scramblase"/>
</dbReference>
<dbReference type="OrthoDB" id="191150at2759"/>
<dbReference type="GO" id="GO:0005886">
    <property type="term" value="C:plasma membrane"/>
    <property type="evidence" value="ECO:0007669"/>
    <property type="project" value="TreeGrafter"/>
</dbReference>
<proteinExistence type="inferred from homology"/>
<reference evidence="3" key="1">
    <citation type="journal article" date="2020" name="bioRxiv">
        <title>Hybrid origin of Populus tomentosa Carr. identified through genome sequencing and phylogenomic analysis.</title>
        <authorList>
            <person name="An X."/>
            <person name="Gao K."/>
            <person name="Chen Z."/>
            <person name="Li J."/>
            <person name="Yang X."/>
            <person name="Yang X."/>
            <person name="Zhou J."/>
            <person name="Guo T."/>
            <person name="Zhao T."/>
            <person name="Huang S."/>
            <person name="Miao D."/>
            <person name="Khan W.U."/>
            <person name="Rao P."/>
            <person name="Ye M."/>
            <person name="Lei B."/>
            <person name="Liao W."/>
            <person name="Wang J."/>
            <person name="Ji L."/>
            <person name="Li Y."/>
            <person name="Guo B."/>
            <person name="Mustafa N.S."/>
            <person name="Li S."/>
            <person name="Yun Q."/>
            <person name="Keller S.R."/>
            <person name="Mao J."/>
            <person name="Zhang R."/>
            <person name="Strauss S.H."/>
        </authorList>
    </citation>
    <scope>NUCLEOTIDE SEQUENCE</scope>
    <source>
        <strain evidence="3">GM15</strain>
        <tissue evidence="3">Leaf</tissue>
    </source>
</reference>
<name>A0A8X7YAN2_POPTO</name>
<dbReference type="EMBL" id="JAAWWB010000030">
    <property type="protein sequence ID" value="KAG6746037.1"/>
    <property type="molecule type" value="Genomic_DNA"/>
</dbReference>
<comment type="caution">
    <text evidence="3">The sequence shown here is derived from an EMBL/GenBank/DDBJ whole genome shotgun (WGS) entry which is preliminary data.</text>
</comment>
<keyword evidence="4" id="KW-1185">Reference proteome</keyword>
<gene>
    <name evidence="3" type="ORF">POTOM_050549</name>
</gene>
<dbReference type="GO" id="GO:0017128">
    <property type="term" value="F:phospholipid scramblase activity"/>
    <property type="evidence" value="ECO:0007669"/>
    <property type="project" value="InterPro"/>
</dbReference>
<comment type="similarity">
    <text evidence="1 2">Belongs to the phospholipid scramblase family.</text>
</comment>
<evidence type="ECO:0000256" key="1">
    <source>
        <dbReference type="ARBA" id="ARBA00005350"/>
    </source>
</evidence>
<evidence type="ECO:0000313" key="3">
    <source>
        <dbReference type="EMBL" id="KAG6746037.1"/>
    </source>
</evidence>
<sequence length="370" mass="42015">MNWAKRLHLFAKTYKTESWIKNTIASHRFGHTSNVTSDPHLSRKFLAQLWVADREMEKFSKRKTTQKKIVKSKAAAAAVYDSHPVGKWFSDATVTENPPPSQSLSGFLEPGFPEEARVAPLLARSNLLITRDIEWANLVLGFEQENRYAIVDVCYPKSPVGFIREQSNVIARQLLRLRRPFVAYITDSMGNELFRVSPFYRFSFEPCDNLPGARVLDGLLKSVLFTDDGTCGEGYMICTWGNFWHTIAHRIYANNIIHRNKQFAVVENPGLWNWTFTLKDINGEVLAQIDRDWRGFGFEIFTDAGQYVIRFGSSDPNSKIGPARTIQELEVTRPLTLAERAVAVALAISLDNDYFSRHGGFGLPFVEVGE</sequence>
<dbReference type="PANTHER" id="PTHR23248:SF9">
    <property type="entry name" value="PHOSPHOLIPID SCRAMBLASE"/>
    <property type="match status" value="1"/>
</dbReference>
<evidence type="ECO:0000256" key="2">
    <source>
        <dbReference type="RuleBase" id="RU363116"/>
    </source>
</evidence>
<organism evidence="3 4">
    <name type="scientific">Populus tomentosa</name>
    <name type="common">Chinese white poplar</name>
    <dbReference type="NCBI Taxonomy" id="118781"/>
    <lineage>
        <taxon>Eukaryota</taxon>
        <taxon>Viridiplantae</taxon>
        <taxon>Streptophyta</taxon>
        <taxon>Embryophyta</taxon>
        <taxon>Tracheophyta</taxon>
        <taxon>Spermatophyta</taxon>
        <taxon>Magnoliopsida</taxon>
        <taxon>eudicotyledons</taxon>
        <taxon>Gunneridae</taxon>
        <taxon>Pentapetalae</taxon>
        <taxon>rosids</taxon>
        <taxon>fabids</taxon>
        <taxon>Malpighiales</taxon>
        <taxon>Salicaceae</taxon>
        <taxon>Saliceae</taxon>
        <taxon>Populus</taxon>
    </lineage>
</organism>
<evidence type="ECO:0000313" key="4">
    <source>
        <dbReference type="Proteomes" id="UP000886885"/>
    </source>
</evidence>